<name>A0ABS2DBN8_9SPHN</name>
<keyword evidence="1" id="KW-0805">Transcription regulation</keyword>
<evidence type="ECO:0000259" key="5">
    <source>
        <dbReference type="PROSITE" id="PS50977"/>
    </source>
</evidence>
<evidence type="ECO:0000256" key="4">
    <source>
        <dbReference type="PROSITE-ProRule" id="PRU00335"/>
    </source>
</evidence>
<gene>
    <name evidence="6" type="ORF">ILT43_16115</name>
</gene>
<evidence type="ECO:0000256" key="1">
    <source>
        <dbReference type="ARBA" id="ARBA00023015"/>
    </source>
</evidence>
<dbReference type="SUPFAM" id="SSF48498">
    <property type="entry name" value="Tetracyclin repressor-like, C-terminal domain"/>
    <property type="match status" value="1"/>
</dbReference>
<dbReference type="PROSITE" id="PS50977">
    <property type="entry name" value="HTH_TETR_2"/>
    <property type="match status" value="1"/>
</dbReference>
<dbReference type="InterPro" id="IPR036271">
    <property type="entry name" value="Tet_transcr_reg_TetR-rel_C_sf"/>
</dbReference>
<dbReference type="InterPro" id="IPR054156">
    <property type="entry name" value="YxaF_TetR_C"/>
</dbReference>
<evidence type="ECO:0000313" key="7">
    <source>
        <dbReference type="Proteomes" id="UP000763641"/>
    </source>
</evidence>
<feature type="domain" description="HTH tetR-type" evidence="5">
    <location>
        <begin position="9"/>
        <end position="69"/>
    </location>
</feature>
<reference evidence="6 7" key="1">
    <citation type="submission" date="2020-12" db="EMBL/GenBank/DDBJ databases">
        <title>Sphingomonas sp.</title>
        <authorList>
            <person name="Kim M.K."/>
        </authorList>
    </citation>
    <scope>NUCLEOTIDE SEQUENCE [LARGE SCALE GENOMIC DNA]</scope>
    <source>
        <strain evidence="6 7">BT552</strain>
    </source>
</reference>
<proteinExistence type="predicted"/>
<keyword evidence="2 4" id="KW-0238">DNA-binding</keyword>
<dbReference type="EMBL" id="JAFEMC010000005">
    <property type="protein sequence ID" value="MBM6577908.1"/>
    <property type="molecule type" value="Genomic_DNA"/>
</dbReference>
<dbReference type="Proteomes" id="UP000763641">
    <property type="component" value="Unassembled WGS sequence"/>
</dbReference>
<organism evidence="6 7">
    <name type="scientific">Sphingomonas longa</name>
    <dbReference type="NCBI Taxonomy" id="2778730"/>
    <lineage>
        <taxon>Bacteria</taxon>
        <taxon>Pseudomonadati</taxon>
        <taxon>Pseudomonadota</taxon>
        <taxon>Alphaproteobacteria</taxon>
        <taxon>Sphingomonadales</taxon>
        <taxon>Sphingomonadaceae</taxon>
        <taxon>Sphingomonas</taxon>
    </lineage>
</organism>
<protein>
    <submittedName>
        <fullName evidence="6">TetR/AcrR family transcriptional regulator</fullName>
    </submittedName>
</protein>
<dbReference type="RefSeq" id="WP_204200007.1">
    <property type="nucleotide sequence ID" value="NZ_JAFEMC010000005.1"/>
</dbReference>
<evidence type="ECO:0000313" key="6">
    <source>
        <dbReference type="EMBL" id="MBM6577908.1"/>
    </source>
</evidence>
<keyword evidence="7" id="KW-1185">Reference proteome</keyword>
<comment type="caution">
    <text evidence="6">The sequence shown here is derived from an EMBL/GenBank/DDBJ whole genome shotgun (WGS) entry which is preliminary data.</text>
</comment>
<dbReference type="InterPro" id="IPR001647">
    <property type="entry name" value="HTH_TetR"/>
</dbReference>
<dbReference type="Gene3D" id="1.10.357.10">
    <property type="entry name" value="Tetracycline Repressor, domain 2"/>
    <property type="match status" value="1"/>
</dbReference>
<feature type="DNA-binding region" description="H-T-H motif" evidence="4">
    <location>
        <begin position="32"/>
        <end position="51"/>
    </location>
</feature>
<evidence type="ECO:0000256" key="2">
    <source>
        <dbReference type="ARBA" id="ARBA00023125"/>
    </source>
</evidence>
<keyword evidence="3" id="KW-0804">Transcription</keyword>
<dbReference type="Pfam" id="PF21993">
    <property type="entry name" value="TetR_C_13_2"/>
    <property type="match status" value="1"/>
</dbReference>
<dbReference type="PANTHER" id="PTHR47506">
    <property type="entry name" value="TRANSCRIPTIONAL REGULATORY PROTEIN"/>
    <property type="match status" value="1"/>
</dbReference>
<dbReference type="PANTHER" id="PTHR47506:SF7">
    <property type="entry name" value="TRANSCRIPTIONAL REGULATORY PROTEIN"/>
    <property type="match status" value="1"/>
</dbReference>
<evidence type="ECO:0000256" key="3">
    <source>
        <dbReference type="ARBA" id="ARBA00023163"/>
    </source>
</evidence>
<accession>A0ABS2DBN8</accession>
<sequence length="207" mass="22307">MRYDSEHKARTRERVLKEAAKAIRIEGADRMAVATVMNRAGLTHGGFYAHFKSKDDLLGEAVRYMFDERYGRFLEGEGDDPAATLRRFVDAYMSMLHRGSLAKGCPVPILAGQIHRLPEAAQTRFADAIDRLVGRVADLLERLGLKAVVAHARAASVLAQMVGTVALSRAYPDERAAALLENARISATRDLLGDVTGADAGGSGGAA</sequence>
<dbReference type="Gene3D" id="1.10.10.60">
    <property type="entry name" value="Homeodomain-like"/>
    <property type="match status" value="1"/>
</dbReference>
<dbReference type="InterPro" id="IPR009057">
    <property type="entry name" value="Homeodomain-like_sf"/>
</dbReference>
<dbReference type="Pfam" id="PF00440">
    <property type="entry name" value="TetR_N"/>
    <property type="match status" value="1"/>
</dbReference>
<dbReference type="SUPFAM" id="SSF46689">
    <property type="entry name" value="Homeodomain-like"/>
    <property type="match status" value="1"/>
</dbReference>